<gene>
    <name evidence="2" type="ordered locus">SE_1973</name>
</gene>
<dbReference type="HOGENOM" id="CLU_084469_3_0_9"/>
<proteinExistence type="predicted"/>
<dbReference type="PATRIC" id="fig|176280.10.peg.1926"/>
<evidence type="ECO:0000256" key="1">
    <source>
        <dbReference type="ARBA" id="ARBA00023063"/>
    </source>
</evidence>
<dbReference type="PANTHER" id="PTHR43680">
    <property type="entry name" value="NITRATE REDUCTASE MOLYBDENUM COFACTOR ASSEMBLY CHAPERONE"/>
    <property type="match status" value="1"/>
</dbReference>
<dbReference type="InterPro" id="IPR020945">
    <property type="entry name" value="DMSO/NO3_reduct_chaperone"/>
</dbReference>
<keyword evidence="1" id="KW-0534">Nitrate assimilation</keyword>
<dbReference type="NCBIfam" id="TIGR00684">
    <property type="entry name" value="narJ"/>
    <property type="match status" value="1"/>
</dbReference>
<dbReference type="OrthoDB" id="5296272at2"/>
<dbReference type="Pfam" id="PF02613">
    <property type="entry name" value="Nitrate_red_del"/>
    <property type="match status" value="1"/>
</dbReference>
<dbReference type="GO" id="GO:0051082">
    <property type="term" value="F:unfolded protein binding"/>
    <property type="evidence" value="ECO:0007669"/>
    <property type="project" value="InterPro"/>
</dbReference>
<dbReference type="SUPFAM" id="SSF89155">
    <property type="entry name" value="TorD-like"/>
    <property type="match status" value="1"/>
</dbReference>
<dbReference type="InterPro" id="IPR003765">
    <property type="entry name" value="NO3_reductase_chaperone_NarJ"/>
</dbReference>
<dbReference type="PANTHER" id="PTHR43680:SF2">
    <property type="entry name" value="NITRATE REDUCTASE MOLYBDENUM COFACTOR ASSEMBLY CHAPERONE NARJ"/>
    <property type="match status" value="1"/>
</dbReference>
<dbReference type="GO" id="GO:0051131">
    <property type="term" value="P:chaperone-mediated protein complex assembly"/>
    <property type="evidence" value="ECO:0007669"/>
    <property type="project" value="InterPro"/>
</dbReference>
<protein>
    <submittedName>
        <fullName evidence="2">Nitrate reductase delta chain</fullName>
    </submittedName>
</protein>
<organism evidence="2 3">
    <name type="scientific">Staphylococcus epidermidis (strain ATCC 12228 / FDA PCI 1200)</name>
    <dbReference type="NCBI Taxonomy" id="176280"/>
    <lineage>
        <taxon>Bacteria</taxon>
        <taxon>Bacillati</taxon>
        <taxon>Bacillota</taxon>
        <taxon>Bacilli</taxon>
        <taxon>Bacillales</taxon>
        <taxon>Staphylococcaceae</taxon>
        <taxon>Staphylococcus</taxon>
    </lineage>
</organism>
<dbReference type="InterPro" id="IPR036411">
    <property type="entry name" value="TorD-like_sf"/>
</dbReference>
<sequence>MKISMEGSSVINLEQLSLYQDSLGYLGQQMNFPEKMTFHPKIFEETISKSHPGYEDLLAYREVMMNYTLSEIKAIYTDTFDFSKKHPLYMTFNKFDTQKERGQMLAKLKVLYEMFGLKMVDNELSDFLPLMLQFLQVADFKNDSRAQENLQLVIMIIEDGTYEMANTLAENNNPYAYVVSALRKTLKACIVPLKEVENHA</sequence>
<reference evidence="2 3" key="1">
    <citation type="journal article" date="2003" name="Mol. Microbiol.">
        <title>Genome-based analysis of virulence genes in a non-biofilm-forming Staphylococcus epidermidis strain (ATCC 12228).</title>
        <authorList>
            <person name="Zhang Y.Q."/>
            <person name="Ren S.X."/>
            <person name="Li H.L."/>
            <person name="Wang Y.X."/>
            <person name="Fu G."/>
            <person name="Yang J."/>
            <person name="Qin Z.Q."/>
            <person name="Miao Y.G."/>
            <person name="Wang W.Y."/>
            <person name="Chen R.S."/>
            <person name="Shen Y."/>
            <person name="Chen Z."/>
            <person name="Yuan Z.H."/>
            <person name="Zhao G.P."/>
            <person name="Qu D."/>
            <person name="Danchin A."/>
            <person name="Wen Y.M."/>
        </authorList>
    </citation>
    <scope>NUCLEOTIDE SEQUENCE [LARGE SCALE GENOMIC DNA]</scope>
    <source>
        <strain evidence="3">ATCC 12228 / FDA PCI 1200</strain>
    </source>
</reference>
<dbReference type="GO" id="GO:0042128">
    <property type="term" value="P:nitrate assimilation"/>
    <property type="evidence" value="ECO:0007669"/>
    <property type="project" value="UniProtKB-KW"/>
</dbReference>
<dbReference type="EMBL" id="AE015929">
    <property type="protein sequence ID" value="AAO05614.1"/>
    <property type="molecule type" value="Genomic_DNA"/>
</dbReference>
<evidence type="ECO:0000313" key="2">
    <source>
        <dbReference type="EMBL" id="AAO05614.1"/>
    </source>
</evidence>
<name>A0A0H2VHX6_STAES</name>
<dbReference type="AlphaFoldDB" id="A0A0H2VHX6"/>
<dbReference type="Proteomes" id="UP000001411">
    <property type="component" value="Chromosome"/>
</dbReference>
<dbReference type="GO" id="GO:0016530">
    <property type="term" value="F:metallochaperone activity"/>
    <property type="evidence" value="ECO:0007669"/>
    <property type="project" value="TreeGrafter"/>
</dbReference>
<dbReference type="eggNOG" id="COG2180">
    <property type="taxonomic scope" value="Bacteria"/>
</dbReference>
<accession>A0A0H2VHX6</accession>
<evidence type="ECO:0000313" key="3">
    <source>
        <dbReference type="Proteomes" id="UP000001411"/>
    </source>
</evidence>
<dbReference type="KEGG" id="sep:SE_1973"/>